<keyword evidence="2" id="KW-0732">Signal</keyword>
<evidence type="ECO:0000313" key="3">
    <source>
        <dbReference type="EMBL" id="MET1490230.1"/>
    </source>
</evidence>
<protein>
    <submittedName>
        <fullName evidence="3">Uncharacterized protein</fullName>
    </submittedName>
</protein>
<comment type="caution">
    <text evidence="3">The sequence shown here is derived from an EMBL/GenBank/DDBJ whole genome shotgun (WGS) entry which is preliminary data.</text>
</comment>
<dbReference type="RefSeq" id="WP_345928392.1">
    <property type="nucleotide sequence ID" value="NZ_JBDIVF010000006.1"/>
</dbReference>
<name>A0ABV2CQN0_9RHOO</name>
<evidence type="ECO:0000256" key="1">
    <source>
        <dbReference type="SAM" id="MobiDB-lite"/>
    </source>
</evidence>
<evidence type="ECO:0000313" key="4">
    <source>
        <dbReference type="Proteomes" id="UP001548590"/>
    </source>
</evidence>
<dbReference type="PROSITE" id="PS51257">
    <property type="entry name" value="PROKAR_LIPOPROTEIN"/>
    <property type="match status" value="1"/>
</dbReference>
<reference evidence="3 4" key="1">
    <citation type="submission" date="2024-07" db="EMBL/GenBank/DDBJ databases">
        <title>Uliginosibacterium paludis KCTC:42655.</title>
        <authorList>
            <person name="Kim M.K."/>
        </authorList>
    </citation>
    <scope>NUCLEOTIDE SEQUENCE [LARGE SCALE GENOMIC DNA]</scope>
    <source>
        <strain evidence="3 4">KCTC 42655</strain>
    </source>
</reference>
<feature type="region of interest" description="Disordered" evidence="1">
    <location>
        <begin position="96"/>
        <end position="131"/>
    </location>
</feature>
<dbReference type="Proteomes" id="UP001548590">
    <property type="component" value="Unassembled WGS sequence"/>
</dbReference>
<keyword evidence="4" id="KW-1185">Reference proteome</keyword>
<sequence>MKTRRPFAASWLPCMLLLALTACDRLGLPDPAREAAAREADGKAIGGACRHAGRALEDCYAMNPSAEKAAVFAGWKEMNDYMAENKIEVVKPEISGKPAAASAPESSEESASSTASSSRRKSRASANSGHE</sequence>
<dbReference type="EMBL" id="JBEWLZ010000005">
    <property type="protein sequence ID" value="MET1490230.1"/>
    <property type="molecule type" value="Genomic_DNA"/>
</dbReference>
<accession>A0ABV2CQN0</accession>
<proteinExistence type="predicted"/>
<feature type="compositionally biased region" description="Low complexity" evidence="1">
    <location>
        <begin position="99"/>
        <end position="117"/>
    </location>
</feature>
<feature type="chain" id="PRO_5047418604" evidence="2">
    <location>
        <begin position="25"/>
        <end position="131"/>
    </location>
</feature>
<feature type="signal peptide" evidence="2">
    <location>
        <begin position="1"/>
        <end position="24"/>
    </location>
</feature>
<organism evidence="3 4">
    <name type="scientific">Uliginosibacterium paludis</name>
    <dbReference type="NCBI Taxonomy" id="1615952"/>
    <lineage>
        <taxon>Bacteria</taxon>
        <taxon>Pseudomonadati</taxon>
        <taxon>Pseudomonadota</taxon>
        <taxon>Betaproteobacteria</taxon>
        <taxon>Rhodocyclales</taxon>
        <taxon>Zoogloeaceae</taxon>
        <taxon>Uliginosibacterium</taxon>
    </lineage>
</organism>
<gene>
    <name evidence="3" type="ORF">ABVT11_10375</name>
</gene>
<evidence type="ECO:0000256" key="2">
    <source>
        <dbReference type="SAM" id="SignalP"/>
    </source>
</evidence>